<organism evidence="5">
    <name type="scientific">uncultured Desulfobacteraceae bacterium</name>
    <dbReference type="NCBI Taxonomy" id="218296"/>
    <lineage>
        <taxon>Bacteria</taxon>
        <taxon>Pseudomonadati</taxon>
        <taxon>Thermodesulfobacteriota</taxon>
        <taxon>Desulfobacteria</taxon>
        <taxon>Desulfobacterales</taxon>
        <taxon>Desulfobacteraceae</taxon>
        <taxon>environmental samples</taxon>
    </lineage>
</organism>
<gene>
    <name evidence="5" type="ORF">EPICR_10261</name>
</gene>
<dbReference type="GO" id="GO:0006744">
    <property type="term" value="P:ubiquinone biosynthetic process"/>
    <property type="evidence" value="ECO:0007669"/>
    <property type="project" value="TreeGrafter"/>
</dbReference>
<protein>
    <recommendedName>
        <fullName evidence="6">Menaquinone biosynthesis decarboxylase</fullName>
    </recommendedName>
</protein>
<dbReference type="InterPro" id="IPR002830">
    <property type="entry name" value="UbiD"/>
</dbReference>
<evidence type="ECO:0000256" key="1">
    <source>
        <dbReference type="ARBA" id="ARBA00010021"/>
    </source>
</evidence>
<evidence type="ECO:0000259" key="2">
    <source>
        <dbReference type="Pfam" id="PF01977"/>
    </source>
</evidence>
<evidence type="ECO:0000259" key="4">
    <source>
        <dbReference type="Pfam" id="PF20696"/>
    </source>
</evidence>
<dbReference type="GO" id="GO:0008694">
    <property type="term" value="F:4-hydroxy-3-polyprenylbenzoate decarboxylase activity"/>
    <property type="evidence" value="ECO:0007669"/>
    <property type="project" value="TreeGrafter"/>
</dbReference>
<dbReference type="Pfam" id="PF01977">
    <property type="entry name" value="UbiD"/>
    <property type="match status" value="1"/>
</dbReference>
<dbReference type="GO" id="GO:0005829">
    <property type="term" value="C:cytosol"/>
    <property type="evidence" value="ECO:0007669"/>
    <property type="project" value="TreeGrafter"/>
</dbReference>
<dbReference type="AlphaFoldDB" id="A0A484HEB4"/>
<dbReference type="SUPFAM" id="SSF143968">
    <property type="entry name" value="UbiD C-terminal domain-like"/>
    <property type="match status" value="1"/>
</dbReference>
<feature type="domain" description="3-octaprenyl-4-hydroxybenzoate carboxy-lyase-like Rift-related" evidence="2">
    <location>
        <begin position="120"/>
        <end position="317"/>
    </location>
</feature>
<dbReference type="NCBIfam" id="TIGR00148">
    <property type="entry name" value="UbiD family decarboxylase"/>
    <property type="match status" value="1"/>
</dbReference>
<evidence type="ECO:0000259" key="3">
    <source>
        <dbReference type="Pfam" id="PF20695"/>
    </source>
</evidence>
<name>A0A484HEB4_9BACT</name>
<comment type="similarity">
    <text evidence="1">Belongs to the UbiD family.</text>
</comment>
<dbReference type="Pfam" id="PF20695">
    <property type="entry name" value="UbiD_N"/>
    <property type="match status" value="1"/>
</dbReference>
<evidence type="ECO:0000313" key="5">
    <source>
        <dbReference type="EMBL" id="VEN72762.1"/>
    </source>
</evidence>
<sequence>MSFKNLKELIAHFENAGELRRVSAQVDPNLEITEITDRISKQNGPALLFENVKNSPFPVLINAFGSFERMEALLGGRPLDELALKIQSLMKLKPPQGLREKIKTLMDLKSLSEIFPKKIRRAPCQEIVMEKDGGLLDLLPILTCWPHDGGPFITLPMVITKDPETGVQNMGMYRMHKYDAATTGMHWQYNKDGTRHFDKHKRLNRRMDVAVALGGSPLVTYASTAPLPPDVDELIFAGFLGGRPVQTVKAKTSDLYVPAESDFVLEGYVDPDEDRVEGPFGDHTGFYSPADRYPVFHITLITHRKDAIYPATIVGKPPMEDCYMAKATERLFLPMIKMVVPEIVDMELPMEGVFHNCALVSIDKKYPGQAKKVIHALWGLGQMASTKFIVVFDKDIDLKDSGTVVWKLLNNVDPGRDLVFSQGPLDALDHSAAFADFGGKMGVDATRKTREEGMGRPWPEEIKMSDDMIRRVTGRWAEYGL</sequence>
<dbReference type="Pfam" id="PF20696">
    <property type="entry name" value="UbiD_C"/>
    <property type="match status" value="1"/>
</dbReference>
<dbReference type="InterPro" id="IPR049383">
    <property type="entry name" value="UbiD-like_N"/>
</dbReference>
<reference evidence="5" key="1">
    <citation type="submission" date="2019-01" db="EMBL/GenBank/DDBJ databases">
        <authorList>
            <consortium name="Genoscope - CEA"/>
            <person name="William W."/>
        </authorList>
    </citation>
    <scope>NUCLEOTIDE SEQUENCE</scope>
    <source>
        <strain evidence="5">CR-1</strain>
    </source>
</reference>
<dbReference type="InterPro" id="IPR049381">
    <property type="entry name" value="UbiD-like_C"/>
</dbReference>
<dbReference type="SUPFAM" id="SSF50475">
    <property type="entry name" value="FMN-binding split barrel"/>
    <property type="match status" value="1"/>
</dbReference>
<dbReference type="NCBIfam" id="TIGR03701">
    <property type="entry name" value="mena_SCO4490"/>
    <property type="match status" value="1"/>
</dbReference>
<dbReference type="InterPro" id="IPR022390">
    <property type="entry name" value="HBDC"/>
</dbReference>
<dbReference type="Gene3D" id="3.40.1670.10">
    <property type="entry name" value="UbiD C-terminal domain-like"/>
    <property type="match status" value="1"/>
</dbReference>
<dbReference type="InterPro" id="IPR048304">
    <property type="entry name" value="UbiD_Rift_dom"/>
</dbReference>
<proteinExistence type="inferred from homology"/>
<accession>A0A484HEB4</accession>
<feature type="domain" description="3-octaprenyl-4-hydroxybenzoate carboxy-lyase-like C-terminal" evidence="4">
    <location>
        <begin position="322"/>
        <end position="445"/>
    </location>
</feature>
<dbReference type="EMBL" id="CAACVI010000001">
    <property type="protein sequence ID" value="VEN72762.1"/>
    <property type="molecule type" value="Genomic_DNA"/>
</dbReference>
<evidence type="ECO:0008006" key="6">
    <source>
        <dbReference type="Google" id="ProtNLM"/>
    </source>
</evidence>
<feature type="domain" description="3-octaprenyl-4-hydroxybenzoate carboxy-lyase-like N-terminal" evidence="3">
    <location>
        <begin position="10"/>
        <end position="84"/>
    </location>
</feature>
<dbReference type="PANTHER" id="PTHR30108">
    <property type="entry name" value="3-OCTAPRENYL-4-HYDROXYBENZOATE CARBOXY-LYASE-RELATED"/>
    <property type="match status" value="1"/>
</dbReference>
<dbReference type="PANTHER" id="PTHR30108:SF17">
    <property type="entry name" value="FERULIC ACID DECARBOXYLASE 1"/>
    <property type="match status" value="1"/>
</dbReference>